<feature type="compositionally biased region" description="Polar residues" evidence="2">
    <location>
        <begin position="750"/>
        <end position="774"/>
    </location>
</feature>
<feature type="compositionally biased region" description="Polar residues" evidence="2">
    <location>
        <begin position="885"/>
        <end position="895"/>
    </location>
</feature>
<feature type="region of interest" description="Disordered" evidence="2">
    <location>
        <begin position="245"/>
        <end position="287"/>
    </location>
</feature>
<feature type="region of interest" description="Disordered" evidence="2">
    <location>
        <begin position="112"/>
        <end position="197"/>
    </location>
</feature>
<accession>A0AAD2CVT4</accession>
<gene>
    <name evidence="3" type="ORF">CYCCA115_LOCUS10051</name>
</gene>
<evidence type="ECO:0000313" key="4">
    <source>
        <dbReference type="Proteomes" id="UP001295423"/>
    </source>
</evidence>
<protein>
    <submittedName>
        <fullName evidence="3">Uncharacterized protein</fullName>
    </submittedName>
</protein>
<feature type="compositionally biased region" description="Polar residues" evidence="2">
    <location>
        <begin position="164"/>
        <end position="184"/>
    </location>
</feature>
<evidence type="ECO:0000256" key="1">
    <source>
        <dbReference type="SAM" id="Coils"/>
    </source>
</evidence>
<feature type="coiled-coil region" evidence="1">
    <location>
        <begin position="1121"/>
        <end position="1150"/>
    </location>
</feature>
<feature type="compositionally biased region" description="Polar residues" evidence="2">
    <location>
        <begin position="843"/>
        <end position="856"/>
    </location>
</feature>
<organism evidence="3 4">
    <name type="scientific">Cylindrotheca closterium</name>
    <dbReference type="NCBI Taxonomy" id="2856"/>
    <lineage>
        <taxon>Eukaryota</taxon>
        <taxon>Sar</taxon>
        <taxon>Stramenopiles</taxon>
        <taxon>Ochrophyta</taxon>
        <taxon>Bacillariophyta</taxon>
        <taxon>Bacillariophyceae</taxon>
        <taxon>Bacillariophycidae</taxon>
        <taxon>Bacillariales</taxon>
        <taxon>Bacillariaceae</taxon>
        <taxon>Cylindrotheca</taxon>
    </lineage>
</organism>
<keyword evidence="4" id="KW-1185">Reference proteome</keyword>
<feature type="region of interest" description="Disordered" evidence="2">
    <location>
        <begin position="1"/>
        <end position="34"/>
    </location>
</feature>
<keyword evidence="1" id="KW-0175">Coiled coil</keyword>
<feature type="compositionally biased region" description="Basic and acidic residues" evidence="2">
    <location>
        <begin position="919"/>
        <end position="928"/>
    </location>
</feature>
<evidence type="ECO:0000256" key="2">
    <source>
        <dbReference type="SAM" id="MobiDB-lite"/>
    </source>
</evidence>
<feature type="compositionally biased region" description="Basic and acidic residues" evidence="2">
    <location>
        <begin position="728"/>
        <end position="747"/>
    </location>
</feature>
<name>A0AAD2CVT4_9STRA</name>
<feature type="compositionally biased region" description="Polar residues" evidence="2">
    <location>
        <begin position="784"/>
        <end position="796"/>
    </location>
</feature>
<feature type="compositionally biased region" description="Polar residues" evidence="2">
    <location>
        <begin position="113"/>
        <end position="139"/>
    </location>
</feature>
<feature type="compositionally biased region" description="Acidic residues" evidence="2">
    <location>
        <begin position="261"/>
        <end position="284"/>
    </location>
</feature>
<reference evidence="3" key="1">
    <citation type="submission" date="2023-08" db="EMBL/GenBank/DDBJ databases">
        <authorList>
            <person name="Audoor S."/>
            <person name="Bilcke G."/>
        </authorList>
    </citation>
    <scope>NUCLEOTIDE SEQUENCE</scope>
</reference>
<feature type="compositionally biased region" description="Polar residues" evidence="2">
    <location>
        <begin position="905"/>
        <end position="918"/>
    </location>
</feature>
<feature type="region of interest" description="Disordered" evidence="2">
    <location>
        <begin position="1954"/>
        <end position="1987"/>
    </location>
</feature>
<proteinExistence type="predicted"/>
<feature type="compositionally biased region" description="Acidic residues" evidence="2">
    <location>
        <begin position="245"/>
        <end position="254"/>
    </location>
</feature>
<feature type="region of interest" description="Disordered" evidence="2">
    <location>
        <begin position="959"/>
        <end position="984"/>
    </location>
</feature>
<comment type="caution">
    <text evidence="3">The sequence shown here is derived from an EMBL/GenBank/DDBJ whole genome shotgun (WGS) entry which is preliminary data.</text>
</comment>
<evidence type="ECO:0000313" key="3">
    <source>
        <dbReference type="EMBL" id="CAJ1945909.1"/>
    </source>
</evidence>
<feature type="compositionally biased region" description="Acidic residues" evidence="2">
    <location>
        <begin position="687"/>
        <end position="715"/>
    </location>
</feature>
<dbReference type="EMBL" id="CAKOGP040001557">
    <property type="protein sequence ID" value="CAJ1945909.1"/>
    <property type="molecule type" value="Genomic_DNA"/>
</dbReference>
<dbReference type="Proteomes" id="UP001295423">
    <property type="component" value="Unassembled WGS sequence"/>
</dbReference>
<feature type="compositionally biased region" description="Acidic residues" evidence="2">
    <location>
        <begin position="1975"/>
        <end position="1987"/>
    </location>
</feature>
<sequence length="1987" mass="217357">MASSIPVDAVERAAVSSETTDENDSLIPDTSATSSALPSAEVAAATQVSSYQRALLQFLSEHNCWIPDPLDDESSRRAFLRFLAEHDPSFHHASDNSLVLSALPSLDPVVAVEQSSSPNTVSDNESSQELNPENLQGQTNDGDDDDSNDMFPIFRVNLDPNPTPDSTPLVATSGLLQPSMTSRGRSADDERGPNATSNEDLIMMVNTFFDHMVSNSQNQSSESAGHVSADLYDEDGVSVSVDSYDYEDEDDEPFDFAASSSDEESSVEESSEEESSNDDNDEDDSVHTSEFLWERNTSKPYFGSRLFQHDLLEAKFPFLRNDQGAIVALGDEWDSFLYCGRRLGRTAIPHSDGRCGPNNGPQCPSCQRLQTNEKYQILEIIFPSLDRNILTAALRKRGGNAFAACQFLESSFDGLHQVPSEIAFPGSRPDGIPEPCYPVSDSDAHNVVGFFDGSISLATAKMALRKNEHNLEQAVTYILDKSPLELVIETSQDTGRVSEYEDAVLQFQVKRREIIQEVALKLSSPDAIPQELNVLAETMVPEMDSGKIIPCAIEDGHGMVQPAASESIKCIVCALSVGTKYAGSSYCPQCNHCEGCIQTKVVYKCPRMGNGGHLHFCPLQPVKIGPDRKGYICDIDSKGCLHSENHNMSYYCQECNFDVCAVCISQPAPVYYHRRLGRMIQLDEDDEELFSEEEDEEDGEEEDEEIPEVEVDEDEPRVQSNSHIPETPFEREVRRRRDTTAAADTRRRPGTTNEESMQLNDQADFSVVPTSDPNTIVRAENEQDTSQEATTAQTDEQPGAISLLPTKDSTATAPVEHQADTSHDATPAEIAEQSEAPSVDPTIGSTPATPAENQQVAAEEATPAEIDEQSEASSVAPDLTPTFPAENQQVVSQEATPAEPVEQSEAASVVQTTDSSPTEEPKESKPMFDLHERIAASRWGATEEEEDNAVEVIIGSGDVRSKERRLKRKQSSTLEDAPPMRHNRPETLLTSKFATALQNYICKECPAASNVHHVESLLHIAQGNDKCCPSEAVCQAVGAGKMGIAGTCLLAPIYGAKQKKTGEMRCFCGDLIDSKTAPDGAVGCLNGHALHPSCAADYLLSGGNCPTCREPLFFPKVGKAEAAAAEEYLEAELQRRRKEEEEAIRKEQLANGQVFNVNDIVRVSSDVKLCMKELMASPGKTGWTPEMDSFCGSIGRITEVEEGKVKIQNQELQHTFYLPRTVVLCRNCSGKVGAKDGDPPVDEGNKGLCLFCNQCNECCSKDDLICTKSSVKLNWTPSTVSLIGRATSAALWDKSLVDKDLATAAAAEQHIIRLRAEMNAVTTARAAVQDALGNIKGAPSIKALDGLKEVVSPFDFQRARHLLGLMDHWGDSPSMMKDKKAIMETLRKGDIDTAARQIRHHNAALVEDAAKWRYASSDHHEYVVESWAKINLVAWPSLSAPRTGYCLGPSVRFRSKEEELDSDGNIWLLVDENSLILPQFVNGKQVLANPKDIYAYKNLVGCQVIPGPKWNNDRIEGVGTITAVSGSSIRVKFPRSDSHSWYYPTEDNGANLLFANPPAPQGWLCMTPRQVPVVRRGRDALQCFACGDGLLPEETTAHESIQLVQKDDEIKVGQTLLVAATLEPVQVKSVENEHVQCSFANQDSKRSISVKFRRDDLLHPCSATENTEEKVSIGGRERCRQDVFMKHGSIADAKAAWNAAKSSNGNPSGTELLTSSYASCVKGHLLHARCLQEALIAGKKCPFLGCNEPLWAPKVKRLQPDSDACCGGNSATTDVAADDNNNNTVSGTEAVARARNENEEVDYHMDRELKMCPACFSGPLLNQNCNDMEAHHGQCVHHAFGNDDENPCYFSADGSDIASSLMQLSGDKKVVDVLPRCPTHHCVIMFSGCMVCGHLFNETSWSDLPKWDPCAKTLLDVDRKKRKAAASLVSEITREAALLEYERDAVDSLWSTKGNDEIQLPPLPPPAMGFSDAISDSESDSDEDSDY</sequence>
<feature type="region of interest" description="Disordered" evidence="2">
    <location>
        <begin position="687"/>
        <end position="928"/>
    </location>
</feature>